<feature type="transmembrane region" description="Helical" evidence="2">
    <location>
        <begin position="115"/>
        <end position="138"/>
    </location>
</feature>
<keyword evidence="2" id="KW-1133">Transmembrane helix</keyword>
<feature type="transmembrane region" description="Helical" evidence="2">
    <location>
        <begin position="145"/>
        <end position="165"/>
    </location>
</feature>
<dbReference type="InterPro" id="IPR009571">
    <property type="entry name" value="SUR7/Rim9-like_fungi"/>
</dbReference>
<evidence type="ECO:0000256" key="1">
    <source>
        <dbReference type="SAM" id="MobiDB-lite"/>
    </source>
</evidence>
<feature type="compositionally biased region" description="Basic and acidic residues" evidence="1">
    <location>
        <begin position="237"/>
        <end position="249"/>
    </location>
</feature>
<dbReference type="GO" id="GO:0005886">
    <property type="term" value="C:plasma membrane"/>
    <property type="evidence" value="ECO:0007669"/>
    <property type="project" value="InterPro"/>
</dbReference>
<feature type="transmembrane region" description="Helical" evidence="2">
    <location>
        <begin position="185"/>
        <end position="209"/>
    </location>
</feature>
<evidence type="ECO:0000313" key="3">
    <source>
        <dbReference type="EMBL" id="KAK3372386.1"/>
    </source>
</evidence>
<protein>
    <submittedName>
        <fullName evidence="3">SUR7/PalI family-domain-containing protein</fullName>
    </submittedName>
</protein>
<feature type="region of interest" description="Disordered" evidence="1">
    <location>
        <begin position="223"/>
        <end position="249"/>
    </location>
</feature>
<dbReference type="PANTHER" id="PTHR36414">
    <property type="entry name" value="PROTEIN SUR7"/>
    <property type="match status" value="1"/>
</dbReference>
<dbReference type="GO" id="GO:0005938">
    <property type="term" value="C:cell cortex"/>
    <property type="evidence" value="ECO:0007669"/>
    <property type="project" value="TreeGrafter"/>
</dbReference>
<dbReference type="Pfam" id="PF06687">
    <property type="entry name" value="SUR7"/>
    <property type="match status" value="1"/>
</dbReference>
<keyword evidence="2" id="KW-0472">Membrane</keyword>
<feature type="compositionally biased region" description="Basic residues" evidence="1">
    <location>
        <begin position="225"/>
        <end position="236"/>
    </location>
</feature>
<dbReference type="Proteomes" id="UP001285441">
    <property type="component" value="Unassembled WGS sequence"/>
</dbReference>
<accession>A0AAE0N6D0</accession>
<name>A0AAE0N6D0_9PEZI</name>
<comment type="caution">
    <text evidence="3">The sequence shown here is derived from an EMBL/GenBank/DDBJ whole genome shotgun (WGS) entry which is preliminary data.</text>
</comment>
<dbReference type="GO" id="GO:0031505">
    <property type="term" value="P:fungal-type cell wall organization"/>
    <property type="evidence" value="ECO:0007669"/>
    <property type="project" value="TreeGrafter"/>
</dbReference>
<gene>
    <name evidence="3" type="ORF">B0H63DRAFT_293683</name>
</gene>
<organism evidence="3 4">
    <name type="scientific">Podospora didyma</name>
    <dbReference type="NCBI Taxonomy" id="330526"/>
    <lineage>
        <taxon>Eukaryota</taxon>
        <taxon>Fungi</taxon>
        <taxon>Dikarya</taxon>
        <taxon>Ascomycota</taxon>
        <taxon>Pezizomycotina</taxon>
        <taxon>Sordariomycetes</taxon>
        <taxon>Sordariomycetidae</taxon>
        <taxon>Sordariales</taxon>
        <taxon>Podosporaceae</taxon>
        <taxon>Podospora</taxon>
    </lineage>
</organism>
<keyword evidence="2" id="KW-0812">Transmembrane</keyword>
<dbReference type="GO" id="GO:0030866">
    <property type="term" value="P:cortical actin cytoskeleton organization"/>
    <property type="evidence" value="ECO:0007669"/>
    <property type="project" value="TreeGrafter"/>
</dbReference>
<dbReference type="PANTHER" id="PTHR36414:SF1">
    <property type="entry name" value="PROTEIN SUR7"/>
    <property type="match status" value="1"/>
</dbReference>
<reference evidence="3" key="1">
    <citation type="journal article" date="2023" name="Mol. Phylogenet. Evol.">
        <title>Genome-scale phylogeny and comparative genomics of the fungal order Sordariales.</title>
        <authorList>
            <person name="Hensen N."/>
            <person name="Bonometti L."/>
            <person name="Westerberg I."/>
            <person name="Brannstrom I.O."/>
            <person name="Guillou S."/>
            <person name="Cros-Aarteil S."/>
            <person name="Calhoun S."/>
            <person name="Haridas S."/>
            <person name="Kuo A."/>
            <person name="Mondo S."/>
            <person name="Pangilinan J."/>
            <person name="Riley R."/>
            <person name="LaButti K."/>
            <person name="Andreopoulos B."/>
            <person name="Lipzen A."/>
            <person name="Chen C."/>
            <person name="Yan M."/>
            <person name="Daum C."/>
            <person name="Ng V."/>
            <person name="Clum A."/>
            <person name="Steindorff A."/>
            <person name="Ohm R.A."/>
            <person name="Martin F."/>
            <person name="Silar P."/>
            <person name="Natvig D.O."/>
            <person name="Lalanne C."/>
            <person name="Gautier V."/>
            <person name="Ament-Velasquez S.L."/>
            <person name="Kruys A."/>
            <person name="Hutchinson M.I."/>
            <person name="Powell A.J."/>
            <person name="Barry K."/>
            <person name="Miller A.N."/>
            <person name="Grigoriev I.V."/>
            <person name="Debuchy R."/>
            <person name="Gladieux P."/>
            <person name="Hiltunen Thoren M."/>
            <person name="Johannesson H."/>
        </authorList>
    </citation>
    <scope>NUCLEOTIDE SEQUENCE</scope>
    <source>
        <strain evidence="3">CBS 232.78</strain>
    </source>
</reference>
<reference evidence="3" key="2">
    <citation type="submission" date="2023-06" db="EMBL/GenBank/DDBJ databases">
        <authorList>
            <consortium name="Lawrence Berkeley National Laboratory"/>
            <person name="Haridas S."/>
            <person name="Hensen N."/>
            <person name="Bonometti L."/>
            <person name="Westerberg I."/>
            <person name="Brannstrom I.O."/>
            <person name="Guillou S."/>
            <person name="Cros-Aarteil S."/>
            <person name="Calhoun S."/>
            <person name="Kuo A."/>
            <person name="Mondo S."/>
            <person name="Pangilinan J."/>
            <person name="Riley R."/>
            <person name="LaButti K."/>
            <person name="Andreopoulos B."/>
            <person name="Lipzen A."/>
            <person name="Chen C."/>
            <person name="Yanf M."/>
            <person name="Daum C."/>
            <person name="Ng V."/>
            <person name="Clum A."/>
            <person name="Steindorff A."/>
            <person name="Ohm R."/>
            <person name="Martin F."/>
            <person name="Silar P."/>
            <person name="Natvig D."/>
            <person name="Lalanne C."/>
            <person name="Gautier V."/>
            <person name="Ament-velasquez S.L."/>
            <person name="Kruys A."/>
            <person name="Hutchinson M.I."/>
            <person name="Powell A.J."/>
            <person name="Barry K."/>
            <person name="Miller A.N."/>
            <person name="Grigoriev I.V."/>
            <person name="Debuchy R."/>
            <person name="Gladieux P."/>
            <person name="Thoren M.H."/>
            <person name="Johannesson H."/>
        </authorList>
    </citation>
    <scope>NUCLEOTIDE SEQUENCE</scope>
    <source>
        <strain evidence="3">CBS 232.78</strain>
    </source>
</reference>
<dbReference type="EMBL" id="JAULSW010000008">
    <property type="protein sequence ID" value="KAK3372386.1"/>
    <property type="molecule type" value="Genomic_DNA"/>
</dbReference>
<dbReference type="GO" id="GO:0032185">
    <property type="term" value="P:septin cytoskeleton organization"/>
    <property type="evidence" value="ECO:0007669"/>
    <property type="project" value="TreeGrafter"/>
</dbReference>
<evidence type="ECO:0000256" key="2">
    <source>
        <dbReference type="SAM" id="Phobius"/>
    </source>
</evidence>
<sequence>MALSHTTFSLLSMIFLSGSLVMLWFIILSGLTSTSPLSKTFFLRADTSGITGSRPISQWAYFFICGDGNTDCGPAYPALPAGYAWSGKPSNAPAELVGSYGGDTTSFTYWYMWRFGWVFFLLALLFEVLTFFTGFLALCSRLGSAISGLIALAALLFLTIAVSLMTATFVKMRNAFIADGRDASIGTYAFGFAWGAWAALLVSTILFCLGRHSNKADGAVSQRRTWGRRSKSTRSRKSYDGRRVKEEYP</sequence>
<feature type="transmembrane region" description="Helical" evidence="2">
    <location>
        <begin position="7"/>
        <end position="27"/>
    </location>
</feature>
<dbReference type="Gene3D" id="1.20.140.150">
    <property type="match status" value="1"/>
</dbReference>
<dbReference type="GO" id="GO:0045121">
    <property type="term" value="C:membrane raft"/>
    <property type="evidence" value="ECO:0007669"/>
    <property type="project" value="TreeGrafter"/>
</dbReference>
<dbReference type="GO" id="GO:0006897">
    <property type="term" value="P:endocytosis"/>
    <property type="evidence" value="ECO:0007669"/>
    <property type="project" value="TreeGrafter"/>
</dbReference>
<proteinExistence type="predicted"/>
<dbReference type="AlphaFoldDB" id="A0AAE0N6D0"/>
<evidence type="ECO:0000313" key="4">
    <source>
        <dbReference type="Proteomes" id="UP001285441"/>
    </source>
</evidence>
<keyword evidence="4" id="KW-1185">Reference proteome</keyword>